<evidence type="ECO:0000256" key="6">
    <source>
        <dbReference type="ARBA" id="ARBA00022989"/>
    </source>
</evidence>
<dbReference type="Proteomes" id="UP000318017">
    <property type="component" value="Chromosome"/>
</dbReference>
<evidence type="ECO:0000256" key="5">
    <source>
        <dbReference type="ARBA" id="ARBA00022927"/>
    </source>
</evidence>
<comment type="function">
    <text evidence="9">Essential subunit of the Sec protein translocation channel SecYEG. Clamps together the 2 halves of SecY. May contact the channel plug during translocation.</text>
</comment>
<keyword evidence="2 9" id="KW-0813">Transport</keyword>
<dbReference type="NCBIfam" id="TIGR00964">
    <property type="entry name" value="secE_bact"/>
    <property type="match status" value="1"/>
</dbReference>
<evidence type="ECO:0000256" key="9">
    <source>
        <dbReference type="HAMAP-Rule" id="MF_00422"/>
    </source>
</evidence>
<dbReference type="HAMAP" id="MF_00422">
    <property type="entry name" value="SecE"/>
    <property type="match status" value="1"/>
</dbReference>
<feature type="transmembrane region" description="Helical" evidence="9">
    <location>
        <begin position="109"/>
        <end position="130"/>
    </location>
</feature>
<evidence type="ECO:0000256" key="2">
    <source>
        <dbReference type="ARBA" id="ARBA00022448"/>
    </source>
</evidence>
<evidence type="ECO:0000256" key="4">
    <source>
        <dbReference type="ARBA" id="ARBA00022692"/>
    </source>
</evidence>
<comment type="similarity">
    <text evidence="9">Belongs to the SecE/SEC61-gamma family.</text>
</comment>
<dbReference type="PANTHER" id="PTHR33910">
    <property type="entry name" value="PROTEIN TRANSLOCASE SUBUNIT SECE"/>
    <property type="match status" value="1"/>
</dbReference>
<dbReference type="Pfam" id="PF00584">
    <property type="entry name" value="SecE"/>
    <property type="match status" value="1"/>
</dbReference>
<evidence type="ECO:0000256" key="1">
    <source>
        <dbReference type="ARBA" id="ARBA00004370"/>
    </source>
</evidence>
<sequence length="144" mass="16271">MSTSDLPSRPLLQELFASGLYKRNQGRMVRQLTCLSIWLVAAVAAWRCHSLLLVPKMGHTWPSYLVAVGLAGIGFWLGFRLVNWPRFADFLISVEAELNKVSWPTQKELVRASIVVIFTILFLSAILFGYDALWRFVFGLLGVN</sequence>
<organism evidence="10 11">
    <name type="scientific">Aureliella helgolandensis</name>
    <dbReference type="NCBI Taxonomy" id="2527968"/>
    <lineage>
        <taxon>Bacteria</taxon>
        <taxon>Pseudomonadati</taxon>
        <taxon>Planctomycetota</taxon>
        <taxon>Planctomycetia</taxon>
        <taxon>Pirellulales</taxon>
        <taxon>Pirellulaceae</taxon>
        <taxon>Aureliella</taxon>
    </lineage>
</organism>
<reference evidence="10 11" key="1">
    <citation type="submission" date="2019-02" db="EMBL/GenBank/DDBJ databases">
        <title>Deep-cultivation of Planctomycetes and their phenomic and genomic characterization uncovers novel biology.</title>
        <authorList>
            <person name="Wiegand S."/>
            <person name="Jogler M."/>
            <person name="Boedeker C."/>
            <person name="Pinto D."/>
            <person name="Vollmers J."/>
            <person name="Rivas-Marin E."/>
            <person name="Kohn T."/>
            <person name="Peeters S.H."/>
            <person name="Heuer A."/>
            <person name="Rast P."/>
            <person name="Oberbeckmann S."/>
            <person name="Bunk B."/>
            <person name="Jeske O."/>
            <person name="Meyerdierks A."/>
            <person name="Storesund J.E."/>
            <person name="Kallscheuer N."/>
            <person name="Luecker S."/>
            <person name="Lage O.M."/>
            <person name="Pohl T."/>
            <person name="Merkel B.J."/>
            <person name="Hornburger P."/>
            <person name="Mueller R.-W."/>
            <person name="Bruemmer F."/>
            <person name="Labrenz M."/>
            <person name="Spormann A.M."/>
            <person name="Op den Camp H."/>
            <person name="Overmann J."/>
            <person name="Amann R."/>
            <person name="Jetten M.S.M."/>
            <person name="Mascher T."/>
            <person name="Medema M.H."/>
            <person name="Devos D.P."/>
            <person name="Kaster A.-K."/>
            <person name="Ovreas L."/>
            <person name="Rohde M."/>
            <person name="Galperin M.Y."/>
            <person name="Jogler C."/>
        </authorList>
    </citation>
    <scope>NUCLEOTIDE SEQUENCE [LARGE SCALE GENOMIC DNA]</scope>
    <source>
        <strain evidence="10 11">Q31a</strain>
    </source>
</reference>
<protein>
    <recommendedName>
        <fullName evidence="9">Protein translocase subunit SecE</fullName>
    </recommendedName>
</protein>
<dbReference type="KEGG" id="ahel:Q31a_10510"/>
<dbReference type="InterPro" id="IPR038379">
    <property type="entry name" value="SecE_sf"/>
</dbReference>
<feature type="transmembrane region" description="Helical" evidence="9">
    <location>
        <begin position="32"/>
        <end position="52"/>
    </location>
</feature>
<comment type="caution">
    <text evidence="9">Lacks conserved residue(s) required for the propagation of feature annotation.</text>
</comment>
<evidence type="ECO:0000313" key="11">
    <source>
        <dbReference type="Proteomes" id="UP000318017"/>
    </source>
</evidence>
<accession>A0A518G2H4</accession>
<dbReference type="InterPro" id="IPR005807">
    <property type="entry name" value="SecE_bac"/>
</dbReference>
<dbReference type="GO" id="GO:0005886">
    <property type="term" value="C:plasma membrane"/>
    <property type="evidence" value="ECO:0007669"/>
    <property type="project" value="UniProtKB-UniRule"/>
</dbReference>
<dbReference type="GO" id="GO:0008320">
    <property type="term" value="F:protein transmembrane transporter activity"/>
    <property type="evidence" value="ECO:0007669"/>
    <property type="project" value="UniProtKB-UniRule"/>
</dbReference>
<evidence type="ECO:0000313" key="10">
    <source>
        <dbReference type="EMBL" id="QDV22760.1"/>
    </source>
</evidence>
<keyword evidence="4 9" id="KW-0812">Transmembrane</keyword>
<keyword evidence="3 9" id="KW-1003">Cell membrane</keyword>
<dbReference type="EMBL" id="CP036298">
    <property type="protein sequence ID" value="QDV22760.1"/>
    <property type="molecule type" value="Genomic_DNA"/>
</dbReference>
<dbReference type="GO" id="GO:0043952">
    <property type="term" value="P:protein transport by the Sec complex"/>
    <property type="evidence" value="ECO:0007669"/>
    <property type="project" value="UniProtKB-UniRule"/>
</dbReference>
<name>A0A518G2H4_9BACT</name>
<dbReference type="OrthoDB" id="284370at2"/>
<dbReference type="PANTHER" id="PTHR33910:SF1">
    <property type="entry name" value="PROTEIN TRANSLOCASE SUBUNIT SECE"/>
    <property type="match status" value="1"/>
</dbReference>
<evidence type="ECO:0000256" key="3">
    <source>
        <dbReference type="ARBA" id="ARBA00022475"/>
    </source>
</evidence>
<keyword evidence="6 9" id="KW-1133">Transmembrane helix</keyword>
<keyword evidence="8 9" id="KW-0472">Membrane</keyword>
<proteinExistence type="inferred from homology"/>
<dbReference type="GO" id="GO:0006605">
    <property type="term" value="P:protein targeting"/>
    <property type="evidence" value="ECO:0007669"/>
    <property type="project" value="UniProtKB-UniRule"/>
</dbReference>
<keyword evidence="5 9" id="KW-0653">Protein transport</keyword>
<keyword evidence="7 9" id="KW-0811">Translocation</keyword>
<dbReference type="AlphaFoldDB" id="A0A518G2H4"/>
<dbReference type="GO" id="GO:0009306">
    <property type="term" value="P:protein secretion"/>
    <property type="evidence" value="ECO:0007669"/>
    <property type="project" value="UniProtKB-UniRule"/>
</dbReference>
<comment type="subcellular location">
    <subcellularLocation>
        <location evidence="1">Membrane</location>
    </subcellularLocation>
</comment>
<evidence type="ECO:0000256" key="8">
    <source>
        <dbReference type="ARBA" id="ARBA00023136"/>
    </source>
</evidence>
<feature type="transmembrane region" description="Helical" evidence="9">
    <location>
        <begin position="64"/>
        <end position="82"/>
    </location>
</feature>
<gene>
    <name evidence="9" type="primary">secE</name>
    <name evidence="10" type="ORF">Q31a_10510</name>
</gene>
<keyword evidence="11" id="KW-1185">Reference proteome</keyword>
<dbReference type="InterPro" id="IPR001901">
    <property type="entry name" value="Translocase_SecE/Sec61-g"/>
</dbReference>
<comment type="subunit">
    <text evidence="9">Component of the Sec protein translocase complex. Heterotrimer consisting of SecY, SecE and SecG subunits. The heterotrimers can form oligomers, although 1 heterotrimer is thought to be able to translocate proteins. Interacts with the ribosome. Interacts with SecDF, and other proteins may be involved. Interacts with SecA.</text>
</comment>
<dbReference type="RefSeq" id="WP_145074801.1">
    <property type="nucleotide sequence ID" value="NZ_CP036298.1"/>
</dbReference>
<dbReference type="GO" id="GO:0065002">
    <property type="term" value="P:intracellular protein transmembrane transport"/>
    <property type="evidence" value="ECO:0007669"/>
    <property type="project" value="UniProtKB-UniRule"/>
</dbReference>
<evidence type="ECO:0000256" key="7">
    <source>
        <dbReference type="ARBA" id="ARBA00023010"/>
    </source>
</evidence>
<dbReference type="Gene3D" id="1.20.5.1030">
    <property type="entry name" value="Preprotein translocase secy subunit"/>
    <property type="match status" value="1"/>
</dbReference>